<reference evidence="1" key="1">
    <citation type="submission" date="2011-05" db="EMBL/GenBank/DDBJ databases">
        <title>Complete sequence of chromosome of Methanothermococcus okinawensis IH1.</title>
        <authorList>
            <consortium name="US DOE Joint Genome Institute"/>
            <person name="Lucas S."/>
            <person name="Han J."/>
            <person name="Lapidus A."/>
            <person name="Cheng J.-F."/>
            <person name="Goodwin L."/>
            <person name="Pitluck S."/>
            <person name="Peters L."/>
            <person name="Mikhailova N."/>
            <person name="Held B."/>
            <person name="Han C."/>
            <person name="Tapia R."/>
            <person name="Land M."/>
            <person name="Hauser L."/>
            <person name="Kyrpides N."/>
            <person name="Ivanova N."/>
            <person name="Pagani I."/>
            <person name="Sieprawska-Lupa M."/>
            <person name="Takai K."/>
            <person name="Miyazaki J."/>
            <person name="Whitman W."/>
            <person name="Woyke T."/>
        </authorList>
    </citation>
    <scope>NUCLEOTIDE SEQUENCE</scope>
    <source>
        <strain evidence="1">IH1</strain>
    </source>
</reference>
<protein>
    <submittedName>
        <fullName evidence="1">Uncharacterized protein</fullName>
    </submittedName>
</protein>
<accession>F8AKA3</accession>
<dbReference type="Proteomes" id="UP000009296">
    <property type="component" value="Chromosome"/>
</dbReference>
<evidence type="ECO:0000313" key="1">
    <source>
        <dbReference type="EMBL" id="AEH06303.1"/>
    </source>
</evidence>
<dbReference type="EMBL" id="CP002792">
    <property type="protein sequence ID" value="AEH06303.1"/>
    <property type="molecule type" value="Genomic_DNA"/>
</dbReference>
<dbReference type="HOGENOM" id="CLU_1080155_0_0_2"/>
<name>F8AKA3_METOI</name>
<sequence>MGSTSYINGDGYARYTGGGTLFINGESIAIVEFEAELNHKEMQTATTAGIIKDVSQQIDFKGKFTDIAGTHKFWSMFMGIDAMESTAESLYSGAGTGADQTATADAQPTLPSILQISLSKSGTTVPTITPDAIVIAGKDAFGNTITENFNYTCLETIVGSLLFSQIDSIAIPGTLSSDTKVTVSTVAGVKSGKPTIVPKFNLQGFIKGSDGHLQGVQMKNVTILNKPKFKLEGKEEHIKEEIEFVLSNANEDIIFYEYIPQ</sequence>
<dbReference type="KEGG" id="mok:Metok_0313"/>
<dbReference type="AlphaFoldDB" id="F8AKA3"/>
<dbReference type="RefSeq" id="WP_013866489.1">
    <property type="nucleotide sequence ID" value="NC_015636.1"/>
</dbReference>
<organism evidence="1 2">
    <name type="scientific">Methanothermococcus okinawensis (strain DSM 14208 / JCM 11175 / IH1)</name>
    <dbReference type="NCBI Taxonomy" id="647113"/>
    <lineage>
        <taxon>Archaea</taxon>
        <taxon>Methanobacteriati</taxon>
        <taxon>Methanobacteriota</taxon>
        <taxon>Methanomada group</taxon>
        <taxon>Methanococci</taxon>
        <taxon>Methanococcales</taxon>
        <taxon>Methanococcaceae</taxon>
        <taxon>Methanothermococcus</taxon>
    </lineage>
</organism>
<gene>
    <name evidence="1" type="ordered locus">Metok_0313</name>
</gene>
<dbReference type="eggNOG" id="arCOG13196">
    <property type="taxonomic scope" value="Archaea"/>
</dbReference>
<keyword evidence="2" id="KW-1185">Reference proteome</keyword>
<dbReference type="STRING" id="647113.Metok_0313"/>
<dbReference type="GeneID" id="10772431"/>
<proteinExistence type="predicted"/>
<dbReference type="OrthoDB" id="63573at2157"/>
<evidence type="ECO:0000313" key="2">
    <source>
        <dbReference type="Proteomes" id="UP000009296"/>
    </source>
</evidence>